<accession>A0A1T5BI95</accession>
<organism evidence="11 12">
    <name type="scientific">Daejeonella lutea</name>
    <dbReference type="NCBI Taxonomy" id="572036"/>
    <lineage>
        <taxon>Bacteria</taxon>
        <taxon>Pseudomonadati</taxon>
        <taxon>Bacteroidota</taxon>
        <taxon>Sphingobacteriia</taxon>
        <taxon>Sphingobacteriales</taxon>
        <taxon>Sphingobacteriaceae</taxon>
        <taxon>Daejeonella</taxon>
    </lineage>
</organism>
<protein>
    <submittedName>
        <fullName evidence="11">Endonuclease-8</fullName>
    </submittedName>
</protein>
<dbReference type="GO" id="GO:0003684">
    <property type="term" value="F:damaged DNA binding"/>
    <property type="evidence" value="ECO:0007669"/>
    <property type="project" value="InterPro"/>
</dbReference>
<dbReference type="SUPFAM" id="SSF46946">
    <property type="entry name" value="S13-like H2TH domain"/>
    <property type="match status" value="1"/>
</dbReference>
<keyword evidence="5" id="KW-0238">DNA-binding</keyword>
<keyword evidence="3" id="KW-0227">DNA damage</keyword>
<dbReference type="SMART" id="SM01232">
    <property type="entry name" value="H2TH"/>
    <property type="match status" value="1"/>
</dbReference>
<evidence type="ECO:0000256" key="8">
    <source>
        <dbReference type="ARBA" id="ARBA00023268"/>
    </source>
</evidence>
<dbReference type="STRING" id="572036.SAMN05661099_1584"/>
<evidence type="ECO:0000256" key="7">
    <source>
        <dbReference type="ARBA" id="ARBA00023239"/>
    </source>
</evidence>
<gene>
    <name evidence="11" type="ORF">SAMN05661099_1584</name>
</gene>
<sequence length="244" mass="27998">MPEGPTIKLLAEETQLFVGKKVIKASALTNDLDLARFKGQKIKSIKSFGKQLLISFDDFAVRIHLMLFGYYAINDTFPAGKLRLGLHFKEGEINFYAADVRFLEEPITDLYDWRIDVLDSVFDKKLAVKKLKTLDNELICDALLDQSIFAGVGNIIKNEMLFKACVHPLSKAVDIPDEKKRELAREAVIVSIDFLDWKRSGVKKNRFIAHYKKICPRDEVPFKKLKVGRGKRVCYFCELCQVKY</sequence>
<keyword evidence="11" id="KW-0540">Nuclease</keyword>
<dbReference type="Proteomes" id="UP000189981">
    <property type="component" value="Unassembled WGS sequence"/>
</dbReference>
<dbReference type="InterPro" id="IPR035937">
    <property type="entry name" value="FPG_N"/>
</dbReference>
<dbReference type="OrthoDB" id="9800855at2"/>
<dbReference type="PROSITE" id="PS51068">
    <property type="entry name" value="FPG_CAT"/>
    <property type="match status" value="1"/>
</dbReference>
<dbReference type="RefSeq" id="WP_079702045.1">
    <property type="nucleotide sequence ID" value="NZ_FUYR01000001.1"/>
</dbReference>
<dbReference type="SMART" id="SM00898">
    <property type="entry name" value="Fapy_DNA_glyco"/>
    <property type="match status" value="1"/>
</dbReference>
<dbReference type="Pfam" id="PF06831">
    <property type="entry name" value="H2TH"/>
    <property type="match status" value="1"/>
</dbReference>
<comment type="similarity">
    <text evidence="2">Belongs to the FPG family.</text>
</comment>
<keyword evidence="6" id="KW-0234">DNA repair</keyword>
<comment type="catalytic activity">
    <reaction evidence="1">
        <text>Hydrolysis of DNA containing ring-opened 7-methylguanine residues, releasing 2,6-diamino-4-hydroxy-5-(N-methyl)formamidopyrimidine.</text>
        <dbReference type="EC" id="3.2.2.23"/>
    </reaction>
</comment>
<dbReference type="Gene3D" id="3.20.190.10">
    <property type="entry name" value="MutM-like, N-terminal"/>
    <property type="match status" value="1"/>
</dbReference>
<evidence type="ECO:0000256" key="1">
    <source>
        <dbReference type="ARBA" id="ARBA00001668"/>
    </source>
</evidence>
<evidence type="ECO:0000313" key="12">
    <source>
        <dbReference type="Proteomes" id="UP000189981"/>
    </source>
</evidence>
<evidence type="ECO:0000256" key="2">
    <source>
        <dbReference type="ARBA" id="ARBA00009409"/>
    </source>
</evidence>
<evidence type="ECO:0000256" key="5">
    <source>
        <dbReference type="ARBA" id="ARBA00023125"/>
    </source>
</evidence>
<dbReference type="Pfam" id="PF01149">
    <property type="entry name" value="Fapy_DNA_glyco"/>
    <property type="match status" value="1"/>
</dbReference>
<dbReference type="InterPro" id="IPR012319">
    <property type="entry name" value="FPG_cat"/>
</dbReference>
<dbReference type="GO" id="GO:0003906">
    <property type="term" value="F:DNA-(apurinic or apyrimidinic site) endonuclease activity"/>
    <property type="evidence" value="ECO:0007669"/>
    <property type="project" value="InterPro"/>
</dbReference>
<keyword evidence="8" id="KW-0511">Multifunctional enzyme</keyword>
<dbReference type="Gene3D" id="1.10.8.50">
    <property type="match status" value="1"/>
</dbReference>
<keyword evidence="4" id="KW-0378">Hydrolase</keyword>
<dbReference type="GO" id="GO:0006284">
    <property type="term" value="P:base-excision repair"/>
    <property type="evidence" value="ECO:0007669"/>
    <property type="project" value="InterPro"/>
</dbReference>
<evidence type="ECO:0000313" key="11">
    <source>
        <dbReference type="EMBL" id="SKB46978.1"/>
    </source>
</evidence>
<keyword evidence="9" id="KW-0326">Glycosidase</keyword>
<dbReference type="GO" id="GO:0016829">
    <property type="term" value="F:lyase activity"/>
    <property type="evidence" value="ECO:0007669"/>
    <property type="project" value="UniProtKB-KW"/>
</dbReference>
<dbReference type="InterPro" id="IPR010979">
    <property type="entry name" value="Ribosomal_uS13-like_H2TH"/>
</dbReference>
<evidence type="ECO:0000256" key="9">
    <source>
        <dbReference type="ARBA" id="ARBA00023295"/>
    </source>
</evidence>
<keyword evidence="12" id="KW-1185">Reference proteome</keyword>
<dbReference type="PANTHER" id="PTHR22993:SF9">
    <property type="entry name" value="FORMAMIDOPYRIMIDINE-DNA GLYCOSYLASE"/>
    <property type="match status" value="1"/>
</dbReference>
<feature type="domain" description="Formamidopyrimidine-DNA glycosylase catalytic" evidence="10">
    <location>
        <begin position="2"/>
        <end position="91"/>
    </location>
</feature>
<dbReference type="EMBL" id="FUYR01000001">
    <property type="protein sequence ID" value="SKB46978.1"/>
    <property type="molecule type" value="Genomic_DNA"/>
</dbReference>
<dbReference type="GO" id="GO:0008534">
    <property type="term" value="F:oxidized purine nucleobase lesion DNA N-glycosylase activity"/>
    <property type="evidence" value="ECO:0007669"/>
    <property type="project" value="UniProtKB-EC"/>
</dbReference>
<dbReference type="SUPFAM" id="SSF81624">
    <property type="entry name" value="N-terminal domain of MutM-like DNA repair proteins"/>
    <property type="match status" value="1"/>
</dbReference>
<name>A0A1T5BI95_9SPHI</name>
<dbReference type="PANTHER" id="PTHR22993">
    <property type="entry name" value="FORMAMIDOPYRIMIDINE-DNA GLYCOSYLASE"/>
    <property type="match status" value="1"/>
</dbReference>
<proteinExistence type="inferred from homology"/>
<evidence type="ECO:0000256" key="6">
    <source>
        <dbReference type="ARBA" id="ARBA00023204"/>
    </source>
</evidence>
<reference evidence="12" key="1">
    <citation type="submission" date="2017-02" db="EMBL/GenBank/DDBJ databases">
        <authorList>
            <person name="Varghese N."/>
            <person name="Submissions S."/>
        </authorList>
    </citation>
    <scope>NUCLEOTIDE SEQUENCE [LARGE SCALE GENOMIC DNA]</scope>
    <source>
        <strain evidence="12">DSM 22385</strain>
    </source>
</reference>
<evidence type="ECO:0000259" key="10">
    <source>
        <dbReference type="PROSITE" id="PS51068"/>
    </source>
</evidence>
<dbReference type="AlphaFoldDB" id="A0A1T5BI95"/>
<dbReference type="InterPro" id="IPR015886">
    <property type="entry name" value="H2TH_FPG"/>
</dbReference>
<keyword evidence="7" id="KW-0456">Lyase</keyword>
<evidence type="ECO:0000256" key="3">
    <source>
        <dbReference type="ARBA" id="ARBA00022763"/>
    </source>
</evidence>
<evidence type="ECO:0000256" key="4">
    <source>
        <dbReference type="ARBA" id="ARBA00022801"/>
    </source>
</evidence>
<keyword evidence="11" id="KW-0255">Endonuclease</keyword>
<dbReference type="GO" id="GO:0008270">
    <property type="term" value="F:zinc ion binding"/>
    <property type="evidence" value="ECO:0007669"/>
    <property type="project" value="InterPro"/>
</dbReference>